<feature type="transmembrane region" description="Helical" evidence="2">
    <location>
        <begin position="239"/>
        <end position="261"/>
    </location>
</feature>
<keyword evidence="5" id="KW-1185">Reference proteome</keyword>
<sequence>MITQRIDSVSERAALVVPLVPCEAAGCVVAGRHTARQAYAYATPLNETVRVPHEKSVVRTGEIKALSGLRIVAAVWVVLFHFRPLLEQAAPGFRSALAPVLDCGAQGVDLFFILSGFVITWNYLDRMGESWSWRSTLHFLWLRLSRVWPVYLVTMHLAALWIIFTLNVGHVPSEAAGSLTAMNYVRQLLLVQLWFAPYFDGTSWDGPAWSISAEWLAYLLFGALVLVIYRIARATRARGLIYLAVAALLPNLVLLMATGLFYTPWSWLPRIIMQFTAGALVCAAVRRLNPSDRARNVAGIASLLIVAVIVTILYLLDAYPIPTIYDSAGLVDVLFVPLVLTLAIGVGTLPALLSIRPVVYLGYISFSLYMVHELVHTTWNWMVLQFEIQLGSDLAGKAVLLGLIAVAFAGAVLLYHFVEEPARRWMRDMMSPPRGARADTGHGKLQTIDRQRAERTPVVSARAG</sequence>
<keyword evidence="4" id="KW-0012">Acyltransferase</keyword>
<feature type="transmembrane region" description="Helical" evidence="2">
    <location>
        <begin position="328"/>
        <end position="353"/>
    </location>
</feature>
<evidence type="ECO:0000256" key="2">
    <source>
        <dbReference type="SAM" id="Phobius"/>
    </source>
</evidence>
<keyword evidence="4" id="KW-0808">Transferase</keyword>
<dbReference type="Pfam" id="PF01757">
    <property type="entry name" value="Acyl_transf_3"/>
    <property type="match status" value="1"/>
</dbReference>
<dbReference type="Proteomes" id="UP000005442">
    <property type="component" value="Chromosome"/>
</dbReference>
<dbReference type="PANTHER" id="PTHR23028:SF53">
    <property type="entry name" value="ACYL_TRANSF_3 DOMAIN-CONTAINING PROTEIN"/>
    <property type="match status" value="1"/>
</dbReference>
<keyword evidence="2" id="KW-0472">Membrane</keyword>
<feature type="transmembrane region" description="Helical" evidence="2">
    <location>
        <begin position="104"/>
        <end position="124"/>
    </location>
</feature>
<dbReference type="GO" id="GO:0016747">
    <property type="term" value="F:acyltransferase activity, transferring groups other than amino-acyl groups"/>
    <property type="evidence" value="ECO:0007669"/>
    <property type="project" value="InterPro"/>
</dbReference>
<dbReference type="KEGG" id="mrh:MycrhN_4978"/>
<feature type="transmembrane region" description="Helical" evidence="2">
    <location>
        <begin position="145"/>
        <end position="164"/>
    </location>
</feature>
<dbReference type="GO" id="GO:0009103">
    <property type="term" value="P:lipopolysaccharide biosynthetic process"/>
    <property type="evidence" value="ECO:0007669"/>
    <property type="project" value="TreeGrafter"/>
</dbReference>
<dbReference type="PANTHER" id="PTHR23028">
    <property type="entry name" value="ACETYLTRANSFERASE"/>
    <property type="match status" value="1"/>
</dbReference>
<feature type="transmembrane region" description="Helical" evidence="2">
    <location>
        <begin position="215"/>
        <end position="232"/>
    </location>
</feature>
<feature type="domain" description="Acyltransferase 3" evidence="3">
    <location>
        <begin position="64"/>
        <end position="415"/>
    </location>
</feature>
<keyword evidence="2" id="KW-0812">Transmembrane</keyword>
<name>G8RUQ5_MYCRN</name>
<dbReference type="AlphaFoldDB" id="G8RUQ5"/>
<feature type="transmembrane region" description="Helical" evidence="2">
    <location>
        <begin position="297"/>
        <end position="316"/>
    </location>
</feature>
<evidence type="ECO:0000256" key="1">
    <source>
        <dbReference type="SAM" id="MobiDB-lite"/>
    </source>
</evidence>
<feature type="compositionally biased region" description="Basic and acidic residues" evidence="1">
    <location>
        <begin position="436"/>
        <end position="455"/>
    </location>
</feature>
<dbReference type="InterPro" id="IPR002656">
    <property type="entry name" value="Acyl_transf_3_dom"/>
</dbReference>
<dbReference type="PATRIC" id="fig|710685.3.peg.4988"/>
<feature type="transmembrane region" description="Helical" evidence="2">
    <location>
        <begin position="267"/>
        <end position="285"/>
    </location>
</feature>
<dbReference type="eggNOG" id="COG1835">
    <property type="taxonomic scope" value="Bacteria"/>
</dbReference>
<organism evidence="4 5">
    <name type="scientific">Mycolicibacterium rhodesiae (strain NBB3)</name>
    <name type="common">Mycobacterium rhodesiae</name>
    <dbReference type="NCBI Taxonomy" id="710685"/>
    <lineage>
        <taxon>Bacteria</taxon>
        <taxon>Bacillati</taxon>
        <taxon>Actinomycetota</taxon>
        <taxon>Actinomycetes</taxon>
        <taxon>Mycobacteriales</taxon>
        <taxon>Mycobacteriaceae</taxon>
        <taxon>Mycolicibacterium</taxon>
    </lineage>
</organism>
<feature type="transmembrane region" description="Helical" evidence="2">
    <location>
        <begin position="360"/>
        <end position="379"/>
    </location>
</feature>
<evidence type="ECO:0000313" key="5">
    <source>
        <dbReference type="Proteomes" id="UP000005442"/>
    </source>
</evidence>
<reference evidence="4 5" key="1">
    <citation type="submission" date="2011-12" db="EMBL/GenBank/DDBJ databases">
        <title>Complete sequence of Mycobacterium rhodesiae NBB3.</title>
        <authorList>
            <consortium name="US DOE Joint Genome Institute"/>
            <person name="Lucas S."/>
            <person name="Han J."/>
            <person name="Lapidus A."/>
            <person name="Cheng J.-F."/>
            <person name="Goodwin L."/>
            <person name="Pitluck S."/>
            <person name="Peters L."/>
            <person name="Mikhailova N."/>
            <person name="Gu W."/>
            <person name="Detter J.C."/>
            <person name="Han C."/>
            <person name="Tapia R."/>
            <person name="Land M."/>
            <person name="Hauser L."/>
            <person name="Kyrpides N."/>
            <person name="Ivanova N."/>
            <person name="Pagani I."/>
            <person name="Mattes T."/>
            <person name="Holmes A."/>
            <person name="Rutledge P."/>
            <person name="Paulsen I."/>
            <person name="Coleman N."/>
            <person name="Woyke T."/>
        </authorList>
    </citation>
    <scope>NUCLEOTIDE SEQUENCE [LARGE SCALE GENOMIC DNA]</scope>
    <source>
        <strain evidence="4 5">NBB3</strain>
    </source>
</reference>
<feature type="transmembrane region" description="Helical" evidence="2">
    <location>
        <begin position="65"/>
        <end position="84"/>
    </location>
</feature>
<feature type="region of interest" description="Disordered" evidence="1">
    <location>
        <begin position="433"/>
        <end position="464"/>
    </location>
</feature>
<dbReference type="GO" id="GO:0016020">
    <property type="term" value="C:membrane"/>
    <property type="evidence" value="ECO:0007669"/>
    <property type="project" value="TreeGrafter"/>
</dbReference>
<keyword evidence="2" id="KW-1133">Transmembrane helix</keyword>
<dbReference type="EMBL" id="CP003169">
    <property type="protein sequence ID" value="AEV75458.1"/>
    <property type="molecule type" value="Genomic_DNA"/>
</dbReference>
<accession>G8RUQ5</accession>
<dbReference type="InterPro" id="IPR050879">
    <property type="entry name" value="Acyltransferase_3"/>
</dbReference>
<proteinExistence type="predicted"/>
<gene>
    <name evidence="4" type="ordered locus">MycrhN_4978</name>
</gene>
<dbReference type="HOGENOM" id="CLU_005679_2_1_11"/>
<feature type="transmembrane region" description="Helical" evidence="2">
    <location>
        <begin position="399"/>
        <end position="418"/>
    </location>
</feature>
<evidence type="ECO:0000259" key="3">
    <source>
        <dbReference type="Pfam" id="PF01757"/>
    </source>
</evidence>
<evidence type="ECO:0000313" key="4">
    <source>
        <dbReference type="EMBL" id="AEV75458.1"/>
    </source>
</evidence>
<dbReference type="STRING" id="710685.MycrhN_4978"/>
<protein>
    <submittedName>
        <fullName evidence="4">Putative acyltransferase</fullName>
    </submittedName>
</protein>